<dbReference type="EMBL" id="QJKJ01008014">
    <property type="protein sequence ID" value="RDX81101.1"/>
    <property type="molecule type" value="Genomic_DNA"/>
</dbReference>
<comment type="caution">
    <text evidence="1">The sequence shown here is derived from an EMBL/GenBank/DDBJ whole genome shotgun (WGS) entry which is preliminary data.</text>
</comment>
<accession>A0A371FS45</accession>
<keyword evidence="2" id="KW-1185">Reference proteome</keyword>
<protein>
    <submittedName>
        <fullName evidence="1">Uncharacterized protein</fullName>
    </submittedName>
</protein>
<reference evidence="1" key="1">
    <citation type="submission" date="2018-05" db="EMBL/GenBank/DDBJ databases">
        <title>Draft genome of Mucuna pruriens seed.</title>
        <authorList>
            <person name="Nnadi N.E."/>
            <person name="Vos R."/>
            <person name="Hasami M.H."/>
            <person name="Devisetty U.K."/>
            <person name="Aguiy J.C."/>
        </authorList>
    </citation>
    <scope>NUCLEOTIDE SEQUENCE [LARGE SCALE GENOMIC DNA]</scope>
    <source>
        <strain evidence="1">JCA_2017</strain>
    </source>
</reference>
<organism evidence="1 2">
    <name type="scientific">Mucuna pruriens</name>
    <name type="common">Velvet bean</name>
    <name type="synonym">Dolichos pruriens</name>
    <dbReference type="NCBI Taxonomy" id="157652"/>
    <lineage>
        <taxon>Eukaryota</taxon>
        <taxon>Viridiplantae</taxon>
        <taxon>Streptophyta</taxon>
        <taxon>Embryophyta</taxon>
        <taxon>Tracheophyta</taxon>
        <taxon>Spermatophyta</taxon>
        <taxon>Magnoliopsida</taxon>
        <taxon>eudicotyledons</taxon>
        <taxon>Gunneridae</taxon>
        <taxon>Pentapetalae</taxon>
        <taxon>rosids</taxon>
        <taxon>fabids</taxon>
        <taxon>Fabales</taxon>
        <taxon>Fabaceae</taxon>
        <taxon>Papilionoideae</taxon>
        <taxon>50 kb inversion clade</taxon>
        <taxon>NPAAA clade</taxon>
        <taxon>indigoferoid/millettioid clade</taxon>
        <taxon>Phaseoleae</taxon>
        <taxon>Mucuna</taxon>
    </lineage>
</organism>
<dbReference type="OrthoDB" id="1460208at2759"/>
<sequence>MEYSAILCMKFPPKLKHLDYFSILCIMGNSHFGKALCDLCVSIKLMPYTLANRTITHPCSIAKDVQVTMGKFIFSYNSMSTIFGHKKDSNRCREGLTDLKTG</sequence>
<name>A0A371FS45_MUCPR</name>
<evidence type="ECO:0000313" key="2">
    <source>
        <dbReference type="Proteomes" id="UP000257109"/>
    </source>
</evidence>
<gene>
    <name evidence="1" type="ORF">CR513_38268</name>
</gene>
<dbReference type="PANTHER" id="PTHR33067">
    <property type="entry name" value="RNA-DIRECTED DNA POLYMERASE-RELATED"/>
    <property type="match status" value="1"/>
</dbReference>
<feature type="non-terminal residue" evidence="1">
    <location>
        <position position="1"/>
    </location>
</feature>
<dbReference type="PANTHER" id="PTHR33067:SF9">
    <property type="entry name" value="RNA-DIRECTED DNA POLYMERASE"/>
    <property type="match status" value="1"/>
</dbReference>
<proteinExistence type="predicted"/>
<dbReference type="Proteomes" id="UP000257109">
    <property type="component" value="Unassembled WGS sequence"/>
</dbReference>
<dbReference type="AlphaFoldDB" id="A0A371FS45"/>
<evidence type="ECO:0000313" key="1">
    <source>
        <dbReference type="EMBL" id="RDX81101.1"/>
    </source>
</evidence>